<feature type="binding site" evidence="7">
    <location>
        <begin position="245"/>
        <end position="251"/>
    </location>
    <ligand>
        <name>GTP</name>
        <dbReference type="ChEBI" id="CHEBI:37565"/>
    </ligand>
</feature>
<gene>
    <name evidence="7" type="primary">mnmE</name>
    <name evidence="7" type="synonym">trmE</name>
    <name evidence="9" type="ORF">FHS92_001808</name>
</gene>
<keyword evidence="6 7" id="KW-0342">GTP-binding</keyword>
<feature type="binding site" evidence="7">
    <location>
        <position position="21"/>
    </location>
    <ligand>
        <name>(6S)-5-formyl-5,6,7,8-tetrahydrofolate</name>
        <dbReference type="ChEBI" id="CHEBI:57457"/>
    </ligand>
</feature>
<keyword evidence="2 7" id="KW-0819">tRNA processing</keyword>
<sequence>MADTIFALSSGRPPAGIAVLRISGPKAFEIHQRFTGRSLGKARFARLVALRDPADGTLLDRALALPFVGPHSVTGEDLVEWHCHGGQAVVHVVLTALAREADAREAKPGEFTRRAFENGRIDLNEAEGLADLLAAETEAQRRAALSMAEGILSRLLETWRAELLRIAAMIEADLDFSDEEDVGDASTVAIRALVSTLHVEMETALTAPSAERLRDGIRVVLAGPPNAGKSTLLNALVGREAAIVSDIAGTTRDSIEAVVGIGGIPFVFTDTAGLRDETSDVIERMGMERARAAVDDADIVLWLGPEGNRPDGAILIAAQCDRPGWQPLASTAIAVSAITGAGMDALVAALLDRAKAWVPREGAFSLHRRQRQAIEAMTRALKHCAVQDDLLLMAEEIRVAVKALDALVGRAGVEDMLDTLFSRFCVGK</sequence>
<dbReference type="GO" id="GO:0005525">
    <property type="term" value="F:GTP binding"/>
    <property type="evidence" value="ECO:0007669"/>
    <property type="project" value="UniProtKB-UniRule"/>
</dbReference>
<dbReference type="GO" id="GO:0002098">
    <property type="term" value="P:tRNA wobble uridine modification"/>
    <property type="evidence" value="ECO:0007669"/>
    <property type="project" value="TreeGrafter"/>
</dbReference>
<accession>A0A841IYP7</accession>
<dbReference type="PANTHER" id="PTHR42714">
    <property type="entry name" value="TRNA MODIFICATION GTPASE GTPBP3"/>
    <property type="match status" value="1"/>
</dbReference>
<feature type="binding site" evidence="7">
    <location>
        <position position="230"/>
    </location>
    <ligand>
        <name>Mg(2+)</name>
        <dbReference type="ChEBI" id="CHEBI:18420"/>
    </ligand>
</feature>
<dbReference type="Proteomes" id="UP000552700">
    <property type="component" value="Unassembled WGS sequence"/>
</dbReference>
<dbReference type="InterPro" id="IPR025867">
    <property type="entry name" value="MnmE_helical"/>
</dbReference>
<dbReference type="NCBIfam" id="NF003661">
    <property type="entry name" value="PRK05291.1-3"/>
    <property type="match status" value="1"/>
</dbReference>
<dbReference type="Pfam" id="PF01926">
    <property type="entry name" value="MMR_HSR1"/>
    <property type="match status" value="1"/>
</dbReference>
<feature type="binding site" evidence="7">
    <location>
        <position position="247"/>
    </location>
    <ligand>
        <name>K(+)</name>
        <dbReference type="ChEBI" id="CHEBI:29103"/>
    </ligand>
</feature>
<evidence type="ECO:0000256" key="7">
    <source>
        <dbReference type="HAMAP-Rule" id="MF_00379"/>
    </source>
</evidence>
<dbReference type="HAMAP" id="MF_00379">
    <property type="entry name" value="GTPase_MnmE"/>
    <property type="match status" value="1"/>
</dbReference>
<keyword evidence="10" id="KW-1185">Reference proteome</keyword>
<comment type="similarity">
    <text evidence="1 7">Belongs to the TRAFAC class TrmE-Era-EngA-EngB-Septin-like GTPase superfamily. TrmE GTPase family.</text>
</comment>
<evidence type="ECO:0000256" key="6">
    <source>
        <dbReference type="ARBA" id="ARBA00023134"/>
    </source>
</evidence>
<feature type="binding site" evidence="7">
    <location>
        <position position="251"/>
    </location>
    <ligand>
        <name>Mg(2+)</name>
        <dbReference type="ChEBI" id="CHEBI:18420"/>
    </ligand>
</feature>
<dbReference type="EC" id="3.6.-.-" evidence="7"/>
<evidence type="ECO:0000256" key="5">
    <source>
        <dbReference type="ARBA" id="ARBA00022958"/>
    </source>
</evidence>
<proteinExistence type="inferred from homology"/>
<feature type="binding site" evidence="7">
    <location>
        <position position="120"/>
    </location>
    <ligand>
        <name>(6S)-5-formyl-5,6,7,8-tetrahydrofolate</name>
        <dbReference type="ChEBI" id="CHEBI:57457"/>
    </ligand>
</feature>
<dbReference type="InterPro" id="IPR006073">
    <property type="entry name" value="GTP-bd"/>
</dbReference>
<dbReference type="InterPro" id="IPR005225">
    <property type="entry name" value="Small_GTP-bd"/>
</dbReference>
<keyword evidence="4 7" id="KW-0378">Hydrolase</keyword>
<feature type="binding site" evidence="7">
    <location>
        <position position="250"/>
    </location>
    <ligand>
        <name>K(+)</name>
        <dbReference type="ChEBI" id="CHEBI:29103"/>
    </ligand>
</feature>
<dbReference type="SUPFAM" id="SSF52540">
    <property type="entry name" value="P-loop containing nucleoside triphosphate hydrolases"/>
    <property type="match status" value="1"/>
</dbReference>
<dbReference type="Pfam" id="PF10396">
    <property type="entry name" value="TrmE_N"/>
    <property type="match status" value="1"/>
</dbReference>
<dbReference type="PANTHER" id="PTHR42714:SF2">
    <property type="entry name" value="TRNA MODIFICATION GTPASE GTPBP3, MITOCHONDRIAL"/>
    <property type="match status" value="1"/>
</dbReference>
<dbReference type="EMBL" id="JACIJP010000002">
    <property type="protein sequence ID" value="MBB6124079.1"/>
    <property type="molecule type" value="Genomic_DNA"/>
</dbReference>
<keyword evidence="7" id="KW-0963">Cytoplasm</keyword>
<comment type="subunit">
    <text evidence="7">Homodimer. Heterotetramer of two MnmE and two MnmG subunits.</text>
</comment>
<dbReference type="PROSITE" id="PS51709">
    <property type="entry name" value="G_TRME"/>
    <property type="match status" value="1"/>
</dbReference>
<dbReference type="GO" id="GO:0003924">
    <property type="term" value="F:GTPase activity"/>
    <property type="evidence" value="ECO:0007669"/>
    <property type="project" value="UniProtKB-UniRule"/>
</dbReference>
<evidence type="ECO:0000256" key="1">
    <source>
        <dbReference type="ARBA" id="ARBA00011043"/>
    </source>
</evidence>
<comment type="function">
    <text evidence="7">Exhibits a very high intrinsic GTPase hydrolysis rate. Involved in the addition of a carboxymethylaminomethyl (cmnm) group at the wobble position (U34) of certain tRNAs, forming tRNA-cmnm(5)s(2)U34.</text>
</comment>
<keyword evidence="7" id="KW-0479">Metal-binding</keyword>
<comment type="caution">
    <text evidence="9">The sequence shown here is derived from an EMBL/GenBank/DDBJ whole genome shotgun (WGS) entry which is preliminary data.</text>
</comment>
<evidence type="ECO:0000313" key="10">
    <source>
        <dbReference type="Proteomes" id="UP000552700"/>
    </source>
</evidence>
<keyword evidence="5 7" id="KW-0630">Potassium</keyword>
<dbReference type="InterPro" id="IPR027368">
    <property type="entry name" value="MnmE_dom2"/>
</dbReference>
<dbReference type="CDD" id="cd14858">
    <property type="entry name" value="TrmE_N"/>
    <property type="match status" value="1"/>
</dbReference>
<feature type="domain" description="TrmE-type G" evidence="8">
    <location>
        <begin position="216"/>
        <end position="355"/>
    </location>
</feature>
<dbReference type="InterPro" id="IPR027417">
    <property type="entry name" value="P-loop_NTPase"/>
</dbReference>
<feature type="binding site" evidence="7">
    <location>
        <begin position="226"/>
        <end position="231"/>
    </location>
    <ligand>
        <name>GTP</name>
        <dbReference type="ChEBI" id="CHEBI:37565"/>
    </ligand>
</feature>
<dbReference type="Gene3D" id="3.40.50.300">
    <property type="entry name" value="P-loop containing nucleotide triphosphate hydrolases"/>
    <property type="match status" value="1"/>
</dbReference>
<protein>
    <recommendedName>
        <fullName evidence="7">tRNA modification GTPase MnmE</fullName>
        <ecNumber evidence="7">3.6.-.-</ecNumber>
    </recommendedName>
</protein>
<comment type="cofactor">
    <cofactor evidence="7">
        <name>K(+)</name>
        <dbReference type="ChEBI" id="CHEBI:29103"/>
    </cofactor>
    <text evidence="7">Binds 1 potassium ion per subunit.</text>
</comment>
<dbReference type="AlphaFoldDB" id="A0A841IYP7"/>
<comment type="caution">
    <text evidence="7">Lacks conserved residue(s) required for the propagation of feature annotation.</text>
</comment>
<organism evidence="9 10">
    <name type="scientific">Sphingobium subterraneum</name>
    <dbReference type="NCBI Taxonomy" id="627688"/>
    <lineage>
        <taxon>Bacteria</taxon>
        <taxon>Pseudomonadati</taxon>
        <taxon>Pseudomonadota</taxon>
        <taxon>Alphaproteobacteria</taxon>
        <taxon>Sphingomonadales</taxon>
        <taxon>Sphingomonadaceae</taxon>
        <taxon>Sphingobium</taxon>
    </lineage>
</organism>
<evidence type="ECO:0000256" key="3">
    <source>
        <dbReference type="ARBA" id="ARBA00022741"/>
    </source>
</evidence>
<dbReference type="CDD" id="cd04164">
    <property type="entry name" value="trmE"/>
    <property type="match status" value="1"/>
</dbReference>
<dbReference type="InterPro" id="IPR004520">
    <property type="entry name" value="GTPase_MnmE"/>
</dbReference>
<evidence type="ECO:0000259" key="8">
    <source>
        <dbReference type="PROSITE" id="PS51709"/>
    </source>
</evidence>
<feature type="binding site" evidence="7">
    <location>
        <position position="226"/>
    </location>
    <ligand>
        <name>K(+)</name>
        <dbReference type="ChEBI" id="CHEBI:29103"/>
    </ligand>
</feature>
<dbReference type="RefSeq" id="WP_184079728.1">
    <property type="nucleotide sequence ID" value="NZ_JACIJP010000002.1"/>
</dbReference>
<dbReference type="Gene3D" id="1.20.120.430">
    <property type="entry name" value="tRNA modification GTPase MnmE domain 2"/>
    <property type="match status" value="1"/>
</dbReference>
<evidence type="ECO:0000256" key="2">
    <source>
        <dbReference type="ARBA" id="ARBA00022694"/>
    </source>
</evidence>
<dbReference type="InterPro" id="IPR031168">
    <property type="entry name" value="G_TrmE"/>
</dbReference>
<dbReference type="Gene3D" id="3.30.1360.120">
    <property type="entry name" value="Probable tRNA modification gtpase trme, domain 1"/>
    <property type="match status" value="1"/>
</dbReference>
<feature type="binding site" evidence="7">
    <location>
        <begin position="270"/>
        <end position="273"/>
    </location>
    <ligand>
        <name>GTP</name>
        <dbReference type="ChEBI" id="CHEBI:37565"/>
    </ligand>
</feature>
<name>A0A841IYP7_9SPHN</name>
<feature type="binding site" evidence="7">
    <location>
        <position position="428"/>
    </location>
    <ligand>
        <name>(6S)-5-formyl-5,6,7,8-tetrahydrofolate</name>
        <dbReference type="ChEBI" id="CHEBI:57457"/>
    </ligand>
</feature>
<dbReference type="GO" id="GO:0030488">
    <property type="term" value="P:tRNA methylation"/>
    <property type="evidence" value="ECO:0007669"/>
    <property type="project" value="TreeGrafter"/>
</dbReference>
<dbReference type="FunFam" id="3.30.1360.120:FF:000007">
    <property type="entry name" value="tRNA modification GTPase GTPBP3, mitochondrial"/>
    <property type="match status" value="1"/>
</dbReference>
<dbReference type="SUPFAM" id="SSF116878">
    <property type="entry name" value="TrmE connector domain"/>
    <property type="match status" value="1"/>
</dbReference>
<feature type="binding site" evidence="7">
    <location>
        <position position="245"/>
    </location>
    <ligand>
        <name>K(+)</name>
        <dbReference type="ChEBI" id="CHEBI:29103"/>
    </ligand>
</feature>
<feature type="binding site" evidence="7">
    <location>
        <position position="80"/>
    </location>
    <ligand>
        <name>(6S)-5-formyl-5,6,7,8-tetrahydrofolate</name>
        <dbReference type="ChEBI" id="CHEBI:57457"/>
    </ligand>
</feature>
<dbReference type="GO" id="GO:0005737">
    <property type="term" value="C:cytoplasm"/>
    <property type="evidence" value="ECO:0007669"/>
    <property type="project" value="UniProtKB-SubCell"/>
</dbReference>
<keyword evidence="3 7" id="KW-0547">Nucleotide-binding</keyword>
<reference evidence="9 10" key="1">
    <citation type="submission" date="2020-08" db="EMBL/GenBank/DDBJ databases">
        <title>Genomic Encyclopedia of Type Strains, Phase IV (KMG-IV): sequencing the most valuable type-strain genomes for metagenomic binning, comparative biology and taxonomic classification.</title>
        <authorList>
            <person name="Goeker M."/>
        </authorList>
    </citation>
    <scope>NUCLEOTIDE SEQUENCE [LARGE SCALE GENOMIC DNA]</scope>
    <source>
        <strain evidence="9 10">DSM 102255</strain>
    </source>
</reference>
<keyword evidence="7" id="KW-0460">Magnesium</keyword>
<dbReference type="GO" id="GO:0046872">
    <property type="term" value="F:metal ion binding"/>
    <property type="evidence" value="ECO:0007669"/>
    <property type="project" value="UniProtKB-KW"/>
</dbReference>
<dbReference type="Pfam" id="PF12631">
    <property type="entry name" value="MnmE_helical"/>
    <property type="match status" value="1"/>
</dbReference>
<dbReference type="InterPro" id="IPR027266">
    <property type="entry name" value="TrmE/GcvT-like"/>
</dbReference>
<dbReference type="NCBIfam" id="TIGR00231">
    <property type="entry name" value="small_GTP"/>
    <property type="match status" value="1"/>
</dbReference>
<evidence type="ECO:0000313" key="9">
    <source>
        <dbReference type="EMBL" id="MBB6124079.1"/>
    </source>
</evidence>
<comment type="subcellular location">
    <subcellularLocation>
        <location evidence="7">Cytoplasm</location>
    </subcellularLocation>
</comment>
<dbReference type="InterPro" id="IPR018948">
    <property type="entry name" value="GTP-bd_TrmE_N"/>
</dbReference>
<evidence type="ECO:0000256" key="4">
    <source>
        <dbReference type="ARBA" id="ARBA00022801"/>
    </source>
</evidence>
<dbReference type="SUPFAM" id="SSF103025">
    <property type="entry name" value="Folate-binding domain"/>
    <property type="match status" value="1"/>
</dbReference>